<dbReference type="Proteomes" id="UP000660885">
    <property type="component" value="Unassembled WGS sequence"/>
</dbReference>
<gene>
    <name evidence="2" type="ORF">JMJ56_33015</name>
</gene>
<organism evidence="2 3">
    <name type="scientific">Belnapia arida</name>
    <dbReference type="NCBI Taxonomy" id="2804533"/>
    <lineage>
        <taxon>Bacteria</taxon>
        <taxon>Pseudomonadati</taxon>
        <taxon>Pseudomonadota</taxon>
        <taxon>Alphaproteobacteria</taxon>
        <taxon>Acetobacterales</taxon>
        <taxon>Roseomonadaceae</taxon>
        <taxon>Belnapia</taxon>
    </lineage>
</organism>
<evidence type="ECO:0000313" key="3">
    <source>
        <dbReference type="Proteomes" id="UP000660885"/>
    </source>
</evidence>
<name>A0ABS1UDJ8_9PROT</name>
<dbReference type="InterPro" id="IPR022060">
    <property type="entry name" value="DUF3616"/>
</dbReference>
<accession>A0ABS1UDJ8</accession>
<comment type="caution">
    <text evidence="2">The sequence shown here is derived from an EMBL/GenBank/DDBJ whole genome shotgun (WGS) entry which is preliminary data.</text>
</comment>
<feature type="domain" description="DUF3616" evidence="1">
    <location>
        <begin position="143"/>
        <end position="250"/>
    </location>
</feature>
<dbReference type="EMBL" id="JAETWB010000130">
    <property type="protein sequence ID" value="MBL6082774.1"/>
    <property type="molecule type" value="Genomic_DNA"/>
</dbReference>
<reference evidence="2 3" key="1">
    <citation type="submission" date="2021-01" db="EMBL/GenBank/DDBJ databases">
        <title>Belnapia mucosa sp. nov. and Belnapia arida sp. nov., isolated from the Tabernas Desert (Almeria, Spain).</title>
        <authorList>
            <person name="Molina-Menor E."/>
            <person name="Vidal-Verdu A."/>
            <person name="Calonge A."/>
            <person name="Satari L."/>
            <person name="Pereto J."/>
            <person name="Porcar M."/>
        </authorList>
    </citation>
    <scope>NUCLEOTIDE SEQUENCE [LARGE SCALE GENOMIC DNA]</scope>
    <source>
        <strain evidence="2 3">T18</strain>
    </source>
</reference>
<evidence type="ECO:0000313" key="2">
    <source>
        <dbReference type="EMBL" id="MBL6082774.1"/>
    </source>
</evidence>
<dbReference type="RefSeq" id="WP_202836101.1">
    <property type="nucleotide sequence ID" value="NZ_JAETWB010000130.1"/>
</dbReference>
<protein>
    <submittedName>
        <fullName evidence="2">DUF3616 domain-containing protein</fullName>
    </submittedName>
</protein>
<proteinExistence type="predicted"/>
<dbReference type="SUPFAM" id="SSF82171">
    <property type="entry name" value="DPP6 N-terminal domain-like"/>
    <property type="match status" value="1"/>
</dbReference>
<sequence>MPDGFGEFLVWNDENETTLRVSLAGNTMPVTPPDDVSDSVRSALRARSGRGEADLEGAARLGDRIYLIGSHGRNSSGERRERREQLIALEVAAKGDEALVRQVPETRVYGELISALREQIGLLGPVLGPNGDARDAMRAPERSGLNIEGLTADPDGGTLLIGLRSPLTSDGHAIVVPLSNPGEVVALAGTRARLGEPIPLDLDNRGVRSLERMPDGSGYLVLAGPTGDGPGFELFAWAGPGSQEVAKLSGFTEALHRLPDFRPEGMVVHPAGTELLLISDDGGRLVGFNACKDAPPEQRSFRMLRLPLRAG</sequence>
<dbReference type="Pfam" id="PF12275">
    <property type="entry name" value="DUF3616"/>
    <property type="match status" value="1"/>
</dbReference>
<keyword evidence="3" id="KW-1185">Reference proteome</keyword>
<evidence type="ECO:0000259" key="1">
    <source>
        <dbReference type="Pfam" id="PF12275"/>
    </source>
</evidence>